<dbReference type="FunFam" id="1.10.10.10:FF:000001">
    <property type="entry name" value="LysR family transcriptional regulator"/>
    <property type="match status" value="1"/>
</dbReference>
<keyword evidence="2" id="KW-0805">Transcription regulation</keyword>
<evidence type="ECO:0000256" key="5">
    <source>
        <dbReference type="SAM" id="MobiDB-lite"/>
    </source>
</evidence>
<dbReference type="AlphaFoldDB" id="A0A6G3R4Y3"/>
<dbReference type="PROSITE" id="PS50931">
    <property type="entry name" value="HTH_LYSR"/>
    <property type="match status" value="1"/>
</dbReference>
<feature type="domain" description="HTH lysR-type" evidence="6">
    <location>
        <begin position="2"/>
        <end position="59"/>
    </location>
</feature>
<dbReference type="GO" id="GO:0003700">
    <property type="term" value="F:DNA-binding transcription factor activity"/>
    <property type="evidence" value="ECO:0007669"/>
    <property type="project" value="InterPro"/>
</dbReference>
<feature type="region of interest" description="Disordered" evidence="5">
    <location>
        <begin position="299"/>
        <end position="319"/>
    </location>
</feature>
<protein>
    <submittedName>
        <fullName evidence="7">LysR family transcriptional regulator</fullName>
    </submittedName>
</protein>
<dbReference type="InterPro" id="IPR036388">
    <property type="entry name" value="WH-like_DNA-bd_sf"/>
</dbReference>
<dbReference type="Pfam" id="PF00126">
    <property type="entry name" value="HTH_1"/>
    <property type="match status" value="1"/>
</dbReference>
<dbReference type="CDD" id="cd08423">
    <property type="entry name" value="PBP2_LTTR_like_6"/>
    <property type="match status" value="1"/>
</dbReference>
<evidence type="ECO:0000256" key="3">
    <source>
        <dbReference type="ARBA" id="ARBA00023125"/>
    </source>
</evidence>
<dbReference type="GO" id="GO:0003677">
    <property type="term" value="F:DNA binding"/>
    <property type="evidence" value="ECO:0007669"/>
    <property type="project" value="UniProtKB-KW"/>
</dbReference>
<sequence length="319" mass="33540">MLNTRRLALLRDLARTGTIAGAAEAAGCTPSAASQQLAALERDVGTPLLERTPRSVRLTEAGRVLVDHAHRVLAELDAAEEAVRAVAGLRGGRVRVAAFPSVATGLMVPALTAFRQRHPDVRVTFTEAEPETSMPAVADGGLDLAVTHEYGRLPEPALGGLRQVLLHRDRMLLAVPPHLQRAGRTGAGLRDFADATWLSALPSSGFQAATELLCRAEGFEPDIAFRSDQYEVLLGLVAADFGVALVPALAAVPHRGVAYLEVTRPAGLTHDIHITTREADTSPAVEALSALLVRRGVGEADPAGRGRSGAEAGRAGRQA</sequence>
<dbReference type="EMBL" id="JAAGMD010000860">
    <property type="protein sequence ID" value="NEA90480.1"/>
    <property type="molecule type" value="Genomic_DNA"/>
</dbReference>
<reference evidence="7" key="1">
    <citation type="submission" date="2020-01" db="EMBL/GenBank/DDBJ databases">
        <title>Insect and environment-associated Actinomycetes.</title>
        <authorList>
            <person name="Currrie C."/>
            <person name="Chevrette M."/>
            <person name="Carlson C."/>
            <person name="Stubbendieck R."/>
            <person name="Wendt-Pienkowski E."/>
        </authorList>
    </citation>
    <scope>NUCLEOTIDE SEQUENCE</scope>
    <source>
        <strain evidence="7">SID14436</strain>
    </source>
</reference>
<dbReference type="InterPro" id="IPR000847">
    <property type="entry name" value="LysR_HTH_N"/>
</dbReference>
<gene>
    <name evidence="7" type="ORF">G3I53_31690</name>
</gene>
<evidence type="ECO:0000259" key="6">
    <source>
        <dbReference type="PROSITE" id="PS50931"/>
    </source>
</evidence>
<comment type="similarity">
    <text evidence="1">Belongs to the LysR transcriptional regulatory family.</text>
</comment>
<evidence type="ECO:0000256" key="4">
    <source>
        <dbReference type="ARBA" id="ARBA00023163"/>
    </source>
</evidence>
<dbReference type="InterPro" id="IPR036390">
    <property type="entry name" value="WH_DNA-bd_sf"/>
</dbReference>
<evidence type="ECO:0000256" key="1">
    <source>
        <dbReference type="ARBA" id="ARBA00009437"/>
    </source>
</evidence>
<dbReference type="Pfam" id="PF03466">
    <property type="entry name" value="LysR_substrate"/>
    <property type="match status" value="1"/>
</dbReference>
<dbReference type="GO" id="GO:0032993">
    <property type="term" value="C:protein-DNA complex"/>
    <property type="evidence" value="ECO:0007669"/>
    <property type="project" value="TreeGrafter"/>
</dbReference>
<evidence type="ECO:0000256" key="2">
    <source>
        <dbReference type="ARBA" id="ARBA00023015"/>
    </source>
</evidence>
<dbReference type="SUPFAM" id="SSF46785">
    <property type="entry name" value="Winged helix' DNA-binding domain"/>
    <property type="match status" value="1"/>
</dbReference>
<evidence type="ECO:0000313" key="7">
    <source>
        <dbReference type="EMBL" id="NEA90480.1"/>
    </source>
</evidence>
<dbReference type="SUPFAM" id="SSF53850">
    <property type="entry name" value="Periplasmic binding protein-like II"/>
    <property type="match status" value="1"/>
</dbReference>
<dbReference type="PANTHER" id="PTHR30346">
    <property type="entry name" value="TRANSCRIPTIONAL DUAL REGULATOR HCAR-RELATED"/>
    <property type="match status" value="1"/>
</dbReference>
<comment type="caution">
    <text evidence="7">The sequence shown here is derived from an EMBL/GenBank/DDBJ whole genome shotgun (WGS) entry which is preliminary data.</text>
</comment>
<dbReference type="InterPro" id="IPR005119">
    <property type="entry name" value="LysR_subst-bd"/>
</dbReference>
<dbReference type="RefSeq" id="WP_164439016.1">
    <property type="nucleotide sequence ID" value="NZ_JAAGMD010000860.1"/>
</dbReference>
<keyword evidence="4" id="KW-0804">Transcription</keyword>
<proteinExistence type="inferred from homology"/>
<feature type="compositionally biased region" description="Low complexity" evidence="5">
    <location>
        <begin position="305"/>
        <end position="319"/>
    </location>
</feature>
<keyword evidence="3" id="KW-0238">DNA-binding</keyword>
<dbReference type="PANTHER" id="PTHR30346:SF29">
    <property type="entry name" value="LYSR SUBSTRATE-BINDING"/>
    <property type="match status" value="1"/>
</dbReference>
<dbReference type="Gene3D" id="1.10.10.10">
    <property type="entry name" value="Winged helix-like DNA-binding domain superfamily/Winged helix DNA-binding domain"/>
    <property type="match status" value="1"/>
</dbReference>
<accession>A0A6G3R4Y3</accession>
<organism evidence="7">
    <name type="scientific">Streptomyces sp. SID14436</name>
    <dbReference type="NCBI Taxonomy" id="2706070"/>
    <lineage>
        <taxon>Bacteria</taxon>
        <taxon>Bacillati</taxon>
        <taxon>Actinomycetota</taxon>
        <taxon>Actinomycetes</taxon>
        <taxon>Kitasatosporales</taxon>
        <taxon>Streptomycetaceae</taxon>
        <taxon>Streptomyces</taxon>
    </lineage>
</organism>
<name>A0A6G3R4Y3_9ACTN</name>
<dbReference type="Gene3D" id="3.40.190.10">
    <property type="entry name" value="Periplasmic binding protein-like II"/>
    <property type="match status" value="2"/>
</dbReference>